<keyword evidence="5" id="KW-0479">Metal-binding</keyword>
<dbReference type="Proteomes" id="UP001180020">
    <property type="component" value="Unassembled WGS sequence"/>
</dbReference>
<comment type="similarity">
    <text evidence="2">Belongs to the MCM family.</text>
</comment>
<accession>A0AAV9DS32</accession>
<evidence type="ECO:0000256" key="9">
    <source>
        <dbReference type="ARBA" id="ARBA00022806"/>
    </source>
</evidence>
<evidence type="ECO:0000256" key="4">
    <source>
        <dbReference type="ARBA" id="ARBA00022705"/>
    </source>
</evidence>
<evidence type="ECO:0000256" key="11">
    <source>
        <dbReference type="ARBA" id="ARBA00022840"/>
    </source>
</evidence>
<dbReference type="GO" id="GO:0003677">
    <property type="term" value="F:DNA binding"/>
    <property type="evidence" value="ECO:0007669"/>
    <property type="project" value="UniProtKB-KW"/>
</dbReference>
<evidence type="ECO:0000256" key="15">
    <source>
        <dbReference type="ARBA" id="ARBA00066054"/>
    </source>
</evidence>
<evidence type="ECO:0000256" key="8">
    <source>
        <dbReference type="ARBA" id="ARBA00022801"/>
    </source>
</evidence>
<evidence type="ECO:0000256" key="10">
    <source>
        <dbReference type="ARBA" id="ARBA00022833"/>
    </source>
</evidence>
<reference evidence="19" key="2">
    <citation type="submission" date="2023-06" db="EMBL/GenBank/DDBJ databases">
        <authorList>
            <person name="Ma L."/>
            <person name="Liu K.-W."/>
            <person name="Li Z."/>
            <person name="Hsiao Y.-Y."/>
            <person name="Qi Y."/>
            <person name="Fu T."/>
            <person name="Tang G."/>
            <person name="Zhang D."/>
            <person name="Sun W.-H."/>
            <person name="Liu D.-K."/>
            <person name="Li Y."/>
            <person name="Chen G.-Z."/>
            <person name="Liu X.-D."/>
            <person name="Liao X.-Y."/>
            <person name="Jiang Y.-T."/>
            <person name="Yu X."/>
            <person name="Hao Y."/>
            <person name="Huang J."/>
            <person name="Zhao X.-W."/>
            <person name="Ke S."/>
            <person name="Chen Y.-Y."/>
            <person name="Wu W.-L."/>
            <person name="Hsu J.-L."/>
            <person name="Lin Y.-F."/>
            <person name="Huang M.-D."/>
            <person name="Li C.-Y."/>
            <person name="Huang L."/>
            <person name="Wang Z.-W."/>
            <person name="Zhao X."/>
            <person name="Zhong W.-Y."/>
            <person name="Peng D.-H."/>
            <person name="Ahmad S."/>
            <person name="Lan S."/>
            <person name="Zhang J.-S."/>
            <person name="Tsai W.-C."/>
            <person name="Van De Peer Y."/>
            <person name="Liu Z.-J."/>
        </authorList>
    </citation>
    <scope>NUCLEOTIDE SEQUENCE</scope>
    <source>
        <strain evidence="19">CP</strain>
        <tissue evidence="19">Leaves</tissue>
    </source>
</reference>
<feature type="compositionally biased region" description="Pro residues" evidence="17">
    <location>
        <begin position="10"/>
        <end position="21"/>
    </location>
</feature>
<evidence type="ECO:0000256" key="6">
    <source>
        <dbReference type="ARBA" id="ARBA00022741"/>
    </source>
</evidence>
<evidence type="ECO:0000256" key="13">
    <source>
        <dbReference type="ARBA" id="ARBA00023242"/>
    </source>
</evidence>
<organism evidence="19 20">
    <name type="scientific">Acorus calamus</name>
    <name type="common">Sweet flag</name>
    <dbReference type="NCBI Taxonomy" id="4465"/>
    <lineage>
        <taxon>Eukaryota</taxon>
        <taxon>Viridiplantae</taxon>
        <taxon>Streptophyta</taxon>
        <taxon>Embryophyta</taxon>
        <taxon>Tracheophyta</taxon>
        <taxon>Spermatophyta</taxon>
        <taxon>Magnoliopsida</taxon>
        <taxon>Liliopsida</taxon>
        <taxon>Acoraceae</taxon>
        <taxon>Acorus</taxon>
    </lineage>
</organism>
<dbReference type="PROSITE" id="PS50089">
    <property type="entry name" value="ZF_RING_2"/>
    <property type="match status" value="1"/>
</dbReference>
<dbReference type="Gene3D" id="3.30.40.10">
    <property type="entry name" value="Zinc/RING finger domain, C3HC4 (zinc finger)"/>
    <property type="match status" value="1"/>
</dbReference>
<evidence type="ECO:0000256" key="5">
    <source>
        <dbReference type="ARBA" id="ARBA00022723"/>
    </source>
</evidence>
<sequence length="161" mass="18135">MAAEPEKPTSLPPPPPPPPPIQANTFRYQCNDCDNIFDFVEHQPERLEPVVCPNCNSRSTMSAAQHMDIQYLCDWFMMGVSLSVAPVVDLEVEDVQCVVCNERLRATDSTRRMPCGHLYHPDCIFEWFLNRRNSCPVCRFVLPLKTRDPGPPPPPPAAATT</sequence>
<feature type="region of interest" description="Disordered" evidence="17">
    <location>
        <begin position="1"/>
        <end position="21"/>
    </location>
</feature>
<evidence type="ECO:0000256" key="16">
    <source>
        <dbReference type="PROSITE-ProRule" id="PRU00175"/>
    </source>
</evidence>
<keyword evidence="9" id="KW-0347">Helicase</keyword>
<dbReference type="InterPro" id="IPR013083">
    <property type="entry name" value="Znf_RING/FYVE/PHD"/>
</dbReference>
<comment type="subcellular location">
    <subcellularLocation>
        <location evidence="1">Nucleus</location>
    </subcellularLocation>
</comment>
<evidence type="ECO:0000256" key="1">
    <source>
        <dbReference type="ARBA" id="ARBA00004123"/>
    </source>
</evidence>
<dbReference type="AlphaFoldDB" id="A0AAV9DS32"/>
<evidence type="ECO:0000256" key="14">
    <source>
        <dbReference type="ARBA" id="ARBA00053280"/>
    </source>
</evidence>
<evidence type="ECO:0000259" key="18">
    <source>
        <dbReference type="PROSITE" id="PS50089"/>
    </source>
</evidence>
<dbReference type="GO" id="GO:0016787">
    <property type="term" value="F:hydrolase activity"/>
    <property type="evidence" value="ECO:0007669"/>
    <property type="project" value="UniProtKB-KW"/>
</dbReference>
<keyword evidence="12" id="KW-0238">DNA-binding</keyword>
<evidence type="ECO:0000256" key="17">
    <source>
        <dbReference type="SAM" id="MobiDB-lite"/>
    </source>
</evidence>
<keyword evidence="13" id="KW-0539">Nucleus</keyword>
<evidence type="ECO:0000313" key="20">
    <source>
        <dbReference type="Proteomes" id="UP001180020"/>
    </source>
</evidence>
<dbReference type="GO" id="GO:0003678">
    <property type="term" value="F:DNA helicase activity"/>
    <property type="evidence" value="ECO:0007669"/>
    <property type="project" value="UniProtKB-EC"/>
</dbReference>
<gene>
    <name evidence="19" type="ORF">QJS10_CPB11g01980</name>
</gene>
<comment type="caution">
    <text evidence="19">The sequence shown here is derived from an EMBL/GenBank/DDBJ whole genome shotgun (WGS) entry which is preliminary data.</text>
</comment>
<dbReference type="EMBL" id="JAUJYO010000011">
    <property type="protein sequence ID" value="KAK1303875.1"/>
    <property type="molecule type" value="Genomic_DNA"/>
</dbReference>
<dbReference type="InterPro" id="IPR001841">
    <property type="entry name" value="Znf_RING"/>
</dbReference>
<keyword evidence="20" id="KW-1185">Reference proteome</keyword>
<keyword evidence="10" id="KW-0862">Zinc</keyword>
<dbReference type="PANTHER" id="PTHR15710">
    <property type="entry name" value="E3 UBIQUITIN-PROTEIN LIGASE PRAJA"/>
    <property type="match status" value="1"/>
</dbReference>
<keyword evidence="4" id="KW-0235">DNA replication</keyword>
<keyword evidence="11" id="KW-0067">ATP-binding</keyword>
<feature type="domain" description="RING-type" evidence="18">
    <location>
        <begin position="97"/>
        <end position="139"/>
    </location>
</feature>
<evidence type="ECO:0000313" key="19">
    <source>
        <dbReference type="EMBL" id="KAK1303875.1"/>
    </source>
</evidence>
<comment type="subunit">
    <text evidence="15">Component of the minichromosome maintenance (MCM) complex, a heterotetramer composed of MCM2, MCM3, MCM4, MCM5, MCM6 and MCM7.</text>
</comment>
<dbReference type="GO" id="GO:0008270">
    <property type="term" value="F:zinc ion binding"/>
    <property type="evidence" value="ECO:0007669"/>
    <property type="project" value="UniProtKB-KW"/>
</dbReference>
<evidence type="ECO:0000256" key="12">
    <source>
        <dbReference type="ARBA" id="ARBA00023125"/>
    </source>
</evidence>
<dbReference type="GO" id="GO:0005524">
    <property type="term" value="F:ATP binding"/>
    <property type="evidence" value="ECO:0007669"/>
    <property type="project" value="UniProtKB-KW"/>
</dbReference>
<keyword evidence="7 16" id="KW-0863">Zinc-finger</keyword>
<evidence type="ECO:0000256" key="7">
    <source>
        <dbReference type="ARBA" id="ARBA00022771"/>
    </source>
</evidence>
<evidence type="ECO:0000256" key="3">
    <source>
        <dbReference type="ARBA" id="ARBA00012551"/>
    </source>
</evidence>
<proteinExistence type="inferred from homology"/>
<dbReference type="GO" id="GO:0061630">
    <property type="term" value="F:ubiquitin protein ligase activity"/>
    <property type="evidence" value="ECO:0007669"/>
    <property type="project" value="TreeGrafter"/>
</dbReference>
<protein>
    <recommendedName>
        <fullName evidence="3">DNA helicase</fullName>
        <ecNumber evidence="3">3.6.4.12</ecNumber>
    </recommendedName>
</protein>
<dbReference type="PANTHER" id="PTHR15710:SF217">
    <property type="entry name" value="E3 UBIQUITIN-PROTEIN LIGASE RDUF2"/>
    <property type="match status" value="1"/>
</dbReference>
<dbReference type="GO" id="GO:0016567">
    <property type="term" value="P:protein ubiquitination"/>
    <property type="evidence" value="ECO:0007669"/>
    <property type="project" value="TreeGrafter"/>
</dbReference>
<keyword evidence="6" id="KW-0547">Nucleotide-binding</keyword>
<dbReference type="SMART" id="SM00184">
    <property type="entry name" value="RING"/>
    <property type="match status" value="1"/>
</dbReference>
<dbReference type="GO" id="GO:0005737">
    <property type="term" value="C:cytoplasm"/>
    <property type="evidence" value="ECO:0007669"/>
    <property type="project" value="TreeGrafter"/>
</dbReference>
<keyword evidence="8" id="KW-0378">Hydrolase</keyword>
<dbReference type="Pfam" id="PF13639">
    <property type="entry name" value="zf-RING_2"/>
    <property type="match status" value="1"/>
</dbReference>
<name>A0AAV9DS32_ACOCL</name>
<dbReference type="FunFam" id="2.20.28.10:FF:000003">
    <property type="entry name" value="DNA helicase"/>
    <property type="match status" value="1"/>
</dbReference>
<dbReference type="GO" id="GO:0000347">
    <property type="term" value="C:THO complex"/>
    <property type="evidence" value="ECO:0007669"/>
    <property type="project" value="UniProtKB-ARBA"/>
</dbReference>
<dbReference type="EC" id="3.6.4.12" evidence="3"/>
<dbReference type="GO" id="GO:0006260">
    <property type="term" value="P:DNA replication"/>
    <property type="evidence" value="ECO:0007669"/>
    <property type="project" value="UniProtKB-KW"/>
</dbReference>
<dbReference type="SUPFAM" id="SSF57850">
    <property type="entry name" value="RING/U-box"/>
    <property type="match status" value="1"/>
</dbReference>
<reference evidence="19" key="1">
    <citation type="journal article" date="2023" name="Nat. Commun.">
        <title>Diploid and tetraploid genomes of Acorus and the evolution of monocots.</title>
        <authorList>
            <person name="Ma L."/>
            <person name="Liu K.W."/>
            <person name="Li Z."/>
            <person name="Hsiao Y.Y."/>
            <person name="Qi Y."/>
            <person name="Fu T."/>
            <person name="Tang G.D."/>
            <person name="Zhang D."/>
            <person name="Sun W.H."/>
            <person name="Liu D.K."/>
            <person name="Li Y."/>
            <person name="Chen G.Z."/>
            <person name="Liu X.D."/>
            <person name="Liao X.Y."/>
            <person name="Jiang Y.T."/>
            <person name="Yu X."/>
            <person name="Hao Y."/>
            <person name="Huang J."/>
            <person name="Zhao X.W."/>
            <person name="Ke S."/>
            <person name="Chen Y.Y."/>
            <person name="Wu W.L."/>
            <person name="Hsu J.L."/>
            <person name="Lin Y.F."/>
            <person name="Huang M.D."/>
            <person name="Li C.Y."/>
            <person name="Huang L."/>
            <person name="Wang Z.W."/>
            <person name="Zhao X."/>
            <person name="Zhong W.Y."/>
            <person name="Peng D.H."/>
            <person name="Ahmad S."/>
            <person name="Lan S."/>
            <person name="Zhang J.S."/>
            <person name="Tsai W.C."/>
            <person name="Van de Peer Y."/>
            <person name="Liu Z.J."/>
        </authorList>
    </citation>
    <scope>NUCLEOTIDE SEQUENCE</scope>
    <source>
        <strain evidence="19">CP</strain>
    </source>
</reference>
<evidence type="ECO:0000256" key="2">
    <source>
        <dbReference type="ARBA" id="ARBA00008010"/>
    </source>
</evidence>
<comment type="function">
    <text evidence="14">Probable component of the MCM2-7 complex (MCM complex) that may function as a DNA helicase and which is essential to undergo a single round of replication initiation and elongation per cell cycle in eukaryotic cells.</text>
</comment>